<dbReference type="Proteomes" id="UP001172778">
    <property type="component" value="Unassembled WGS sequence"/>
</dbReference>
<evidence type="ECO:0000256" key="1">
    <source>
        <dbReference type="SAM" id="MobiDB-lite"/>
    </source>
</evidence>
<feature type="region of interest" description="Disordered" evidence="1">
    <location>
        <begin position="83"/>
        <end position="106"/>
    </location>
</feature>
<name>A0ABT7DWP2_9NEIS</name>
<sequence>MTSREIVQCTQCNSQHELADRIIAGKRDLACPHCGGRRYFQPTPQPDSPPKPVHCDDVREVWVSAPSVEPCSSLSPSSYAIQSDSSGFSSSTCFENSTSSTDCTSF</sequence>
<dbReference type="RefSeq" id="WP_284100788.1">
    <property type="nucleotide sequence ID" value="NZ_JARRAF010000010.1"/>
</dbReference>
<organism evidence="2 3">
    <name type="scientific">Parachitinimonas caeni</name>
    <dbReference type="NCBI Taxonomy" id="3031301"/>
    <lineage>
        <taxon>Bacteria</taxon>
        <taxon>Pseudomonadati</taxon>
        <taxon>Pseudomonadota</taxon>
        <taxon>Betaproteobacteria</taxon>
        <taxon>Neisseriales</taxon>
        <taxon>Chitinibacteraceae</taxon>
        <taxon>Parachitinimonas</taxon>
    </lineage>
</organism>
<reference evidence="2" key="1">
    <citation type="submission" date="2023-03" db="EMBL/GenBank/DDBJ databases">
        <title>Chitinimonas shenzhenensis gen. nov., sp. nov., a novel member of family Burkholderiaceae isolated from activated sludge collected in Shen Zhen, China.</title>
        <authorList>
            <person name="Wang X."/>
        </authorList>
    </citation>
    <scope>NUCLEOTIDE SEQUENCE</scope>
    <source>
        <strain evidence="2">DQS-5</strain>
    </source>
</reference>
<keyword evidence="3" id="KW-1185">Reference proteome</keyword>
<protein>
    <submittedName>
        <fullName evidence="2">Uncharacterized protein</fullName>
    </submittedName>
</protein>
<proteinExistence type="predicted"/>
<evidence type="ECO:0000313" key="2">
    <source>
        <dbReference type="EMBL" id="MDK2124475.1"/>
    </source>
</evidence>
<accession>A0ABT7DWP2</accession>
<comment type="caution">
    <text evidence="2">The sequence shown here is derived from an EMBL/GenBank/DDBJ whole genome shotgun (WGS) entry which is preliminary data.</text>
</comment>
<evidence type="ECO:0000313" key="3">
    <source>
        <dbReference type="Proteomes" id="UP001172778"/>
    </source>
</evidence>
<gene>
    <name evidence="2" type="ORF">PZA18_10465</name>
</gene>
<dbReference type="EMBL" id="JARRAF010000010">
    <property type="protein sequence ID" value="MDK2124475.1"/>
    <property type="molecule type" value="Genomic_DNA"/>
</dbReference>